<name>A0A931E4P7_9BACT</name>
<evidence type="ECO:0000313" key="3">
    <source>
        <dbReference type="EMBL" id="MBG9375230.1"/>
    </source>
</evidence>
<dbReference type="GO" id="GO:0005509">
    <property type="term" value="F:calcium ion binding"/>
    <property type="evidence" value="ECO:0007669"/>
    <property type="project" value="InterPro"/>
</dbReference>
<dbReference type="Gene3D" id="4.10.1080.10">
    <property type="entry name" value="TSP type-3 repeat"/>
    <property type="match status" value="1"/>
</dbReference>
<dbReference type="SUPFAM" id="SSF103647">
    <property type="entry name" value="TSP type-3 repeat"/>
    <property type="match status" value="1"/>
</dbReference>
<dbReference type="InterPro" id="IPR006665">
    <property type="entry name" value="OmpA-like"/>
</dbReference>
<dbReference type="Proteomes" id="UP000628448">
    <property type="component" value="Unassembled WGS sequence"/>
</dbReference>
<evidence type="ECO:0000313" key="4">
    <source>
        <dbReference type="Proteomes" id="UP000628448"/>
    </source>
</evidence>
<feature type="domain" description="OmpA-like" evidence="2">
    <location>
        <begin position="470"/>
        <end position="543"/>
    </location>
</feature>
<dbReference type="AlphaFoldDB" id="A0A931E4P7"/>
<comment type="caution">
    <text evidence="3">The sequence shown here is derived from an EMBL/GenBank/DDBJ whole genome shotgun (WGS) entry which is preliminary data.</text>
</comment>
<protein>
    <submittedName>
        <fullName evidence="3">OmpA family protein</fullName>
    </submittedName>
</protein>
<dbReference type="InterPro" id="IPR028974">
    <property type="entry name" value="TSP_type-3_rpt"/>
</dbReference>
<feature type="region of interest" description="Disordered" evidence="1">
    <location>
        <begin position="555"/>
        <end position="576"/>
    </location>
</feature>
<reference evidence="3" key="1">
    <citation type="submission" date="2020-11" db="EMBL/GenBank/DDBJ databases">
        <title>Bacterial whole genome sequence for Panacibacter sp. DH6.</title>
        <authorList>
            <person name="Le V."/>
            <person name="Ko S."/>
            <person name="Ahn C.-Y."/>
            <person name="Oh H.-M."/>
        </authorList>
    </citation>
    <scope>NUCLEOTIDE SEQUENCE</scope>
    <source>
        <strain evidence="3">DH6</strain>
    </source>
</reference>
<dbReference type="InterPro" id="IPR036737">
    <property type="entry name" value="OmpA-like_sf"/>
</dbReference>
<dbReference type="Gene3D" id="3.30.1330.60">
    <property type="entry name" value="OmpA-like domain"/>
    <property type="match status" value="1"/>
</dbReference>
<accession>A0A931E4P7</accession>
<gene>
    <name evidence="3" type="ORF">I5907_03240</name>
</gene>
<keyword evidence="4" id="KW-1185">Reference proteome</keyword>
<proteinExistence type="predicted"/>
<dbReference type="Pfam" id="PF00691">
    <property type="entry name" value="OmpA"/>
    <property type="match status" value="1"/>
</dbReference>
<sequence length="576" mass="62735">MSSGREKIYCKNLVFHNLSINLSVDFKWETLQTNQLLPMASGKFLSILALSGLVATASFAQKSDADYGWVLDSSKRSVKNMPQQNEFLNNQYPYPSKPRSMWELGLSGGGSFLFSDIDPALGFGGGISLRKSLGHVLSVRGSYNGSINKGLDYRLRNTNDGLAGPWRNNYLNNGDKYVANYRTKIHQLSVDFIGSLNTASGYRGNPKTNIYVLAGYSVLGADIDVDALNGNGTPYTYSGIDFTGKRSDIKSDLKDQLDGEYETNGGVLNGSRDAVGRSQDNWLIRHALNLGAGIAFKVSERVNIGLEQKFTMPFDDNLDGVNTGLANDFLSSTQFRLNFNLGNSSKAVAPLWWLNPNNYVYNEVNTPKHMKIPTPVLPDADGDGVTDQFDMEPNTPAGAKVDSHGVSVDTDGDGVPDYKDKEPLTARDCFPVDTDGVGKCPEPPCCTELRNAIDSMKTTCAITSLPSVQFKSGSLTISATTKALLTNVAQQMNANPNCKVKLTGYYKGSDKRSMQLGWDRVSTVQKYLVEQEGIAENRIIFSLSDGGDPNTVDLAGTTEEGPNTIPAPFPQFKKSK</sequence>
<dbReference type="EMBL" id="JADWYR010000001">
    <property type="protein sequence ID" value="MBG9375230.1"/>
    <property type="molecule type" value="Genomic_DNA"/>
</dbReference>
<dbReference type="RefSeq" id="WP_196989290.1">
    <property type="nucleotide sequence ID" value="NZ_JADWYR010000001.1"/>
</dbReference>
<organism evidence="3 4">
    <name type="scientific">Panacibacter microcysteis</name>
    <dbReference type="NCBI Taxonomy" id="2793269"/>
    <lineage>
        <taxon>Bacteria</taxon>
        <taxon>Pseudomonadati</taxon>
        <taxon>Bacteroidota</taxon>
        <taxon>Chitinophagia</taxon>
        <taxon>Chitinophagales</taxon>
        <taxon>Chitinophagaceae</taxon>
        <taxon>Panacibacter</taxon>
    </lineage>
</organism>
<dbReference type="SUPFAM" id="SSF103088">
    <property type="entry name" value="OmpA-like"/>
    <property type="match status" value="1"/>
</dbReference>
<evidence type="ECO:0000259" key="2">
    <source>
        <dbReference type="Pfam" id="PF00691"/>
    </source>
</evidence>
<evidence type="ECO:0000256" key="1">
    <source>
        <dbReference type="SAM" id="MobiDB-lite"/>
    </source>
</evidence>
<feature type="region of interest" description="Disordered" evidence="1">
    <location>
        <begin position="396"/>
        <end position="420"/>
    </location>
</feature>